<dbReference type="Proteomes" id="UP001317322">
    <property type="component" value="Chromosome"/>
</dbReference>
<dbReference type="Gene3D" id="3.60.21.10">
    <property type="match status" value="1"/>
</dbReference>
<feature type="domain" description="Calcineurin-like phosphoesterase" evidence="1">
    <location>
        <begin position="54"/>
        <end position="248"/>
    </location>
</feature>
<dbReference type="InterPro" id="IPR029052">
    <property type="entry name" value="Metallo-depent_PP-like"/>
</dbReference>
<evidence type="ECO:0000259" key="1">
    <source>
        <dbReference type="Pfam" id="PF00149"/>
    </source>
</evidence>
<dbReference type="RefSeq" id="WP_227566371.1">
    <property type="nucleotide sequence ID" value="NZ_CP101989.1"/>
</dbReference>
<reference evidence="2 3" key="1">
    <citation type="submission" date="2022-07" db="EMBL/GenBank/DDBJ databases">
        <title>Novel species in genus cellulomonas.</title>
        <authorList>
            <person name="Ye L."/>
        </authorList>
    </citation>
    <scope>NUCLEOTIDE SEQUENCE [LARGE SCALE GENOMIC DNA]</scope>
    <source>
        <strain evidence="3">zg-Y908</strain>
    </source>
</reference>
<protein>
    <submittedName>
        <fullName evidence="2">Metallophosphoesterase</fullName>
    </submittedName>
</protein>
<dbReference type="EMBL" id="CP101989">
    <property type="protein sequence ID" value="UUI64694.1"/>
    <property type="molecule type" value="Genomic_DNA"/>
</dbReference>
<dbReference type="InterPro" id="IPR051158">
    <property type="entry name" value="Metallophosphoesterase_sf"/>
</dbReference>
<organism evidence="2 3">
    <name type="scientific">Cellulomonas wangsupingiae</name>
    <dbReference type="NCBI Taxonomy" id="2968085"/>
    <lineage>
        <taxon>Bacteria</taxon>
        <taxon>Bacillati</taxon>
        <taxon>Actinomycetota</taxon>
        <taxon>Actinomycetes</taxon>
        <taxon>Micrococcales</taxon>
        <taxon>Cellulomonadaceae</taxon>
        <taxon>Cellulomonas</taxon>
    </lineage>
</organism>
<dbReference type="InterPro" id="IPR004843">
    <property type="entry name" value="Calcineurin-like_PHP"/>
</dbReference>
<dbReference type="PANTHER" id="PTHR31302">
    <property type="entry name" value="TRANSMEMBRANE PROTEIN WITH METALLOPHOSPHOESTERASE DOMAIN-RELATED"/>
    <property type="match status" value="1"/>
</dbReference>
<evidence type="ECO:0000313" key="3">
    <source>
        <dbReference type="Proteomes" id="UP001317322"/>
    </source>
</evidence>
<keyword evidence="3" id="KW-1185">Reference proteome</keyword>
<gene>
    <name evidence="2" type="ORF">NP075_16490</name>
</gene>
<evidence type="ECO:0000313" key="2">
    <source>
        <dbReference type="EMBL" id="UUI64694.1"/>
    </source>
</evidence>
<dbReference type="Pfam" id="PF00149">
    <property type="entry name" value="Metallophos"/>
    <property type="match status" value="1"/>
</dbReference>
<accession>A0ABY5K398</accession>
<dbReference type="PANTHER" id="PTHR31302:SF20">
    <property type="entry name" value="CONSERVED PROTEIN"/>
    <property type="match status" value="1"/>
</dbReference>
<name>A0ABY5K398_9CELL</name>
<sequence length="322" mass="34520">MTAPSLGSHPVVRAAGATALAGVAALAWASVVEVRWYALREVTVPVLPPGQDPLRILHVSDLHLTPGQRRKVDWVRDLATLDPHLVVDTGDNWAHLDAMPALLRALEPLLTVPGAFVLGSNDYLAPGFKNPARYLLPDARRAPARPPVALPWRELVSRLTSAGWVDLSNRRDVLKVDGRLLSFVGTDDAHLDRDEFPAAGGPDDVRASDGRSPAVDLHLGVTHAPYRRVLDAMHTDGVDLTIAGHTHGGQLALPFWGALTTNCDLDLRRAKGLHGWPGARPDRADGAGSSWLHVSAGLGTSPYAPVRFACRPEATLLTLTSP</sequence>
<dbReference type="SUPFAM" id="SSF56300">
    <property type="entry name" value="Metallo-dependent phosphatases"/>
    <property type="match status" value="1"/>
</dbReference>
<proteinExistence type="predicted"/>